<dbReference type="NCBIfam" id="TIGR02916">
    <property type="entry name" value="PEP_his_kin"/>
    <property type="match status" value="1"/>
</dbReference>
<protein>
    <recommendedName>
        <fullName evidence="2">histidine kinase</fullName>
        <ecNumber evidence="2">2.7.13.3</ecNumber>
    </recommendedName>
</protein>
<dbReference type="SUPFAM" id="SSF55781">
    <property type="entry name" value="GAF domain-like"/>
    <property type="match status" value="1"/>
</dbReference>
<dbReference type="SUPFAM" id="SSF55874">
    <property type="entry name" value="ATPase domain of HSP90 chaperone/DNA topoisomerase II/histidine kinase"/>
    <property type="match status" value="1"/>
</dbReference>
<dbReference type="OrthoDB" id="9785691at2"/>
<dbReference type="PANTHER" id="PTHR45569:SF1">
    <property type="entry name" value="SENSOR PROTEIN KDPD"/>
    <property type="match status" value="1"/>
</dbReference>
<dbReference type="RefSeq" id="WP_104517222.1">
    <property type="nucleotide sequence ID" value="NZ_NHRY01000040.1"/>
</dbReference>
<evidence type="ECO:0000256" key="2">
    <source>
        <dbReference type="ARBA" id="ARBA00012438"/>
    </source>
</evidence>
<dbReference type="InterPro" id="IPR052023">
    <property type="entry name" value="Histidine_kinase_KdpD"/>
</dbReference>
<organism evidence="5 6">
    <name type="scientific">Rhodopila globiformis</name>
    <name type="common">Rhodopseudomonas globiformis</name>
    <dbReference type="NCBI Taxonomy" id="1071"/>
    <lineage>
        <taxon>Bacteria</taxon>
        <taxon>Pseudomonadati</taxon>
        <taxon>Pseudomonadota</taxon>
        <taxon>Alphaproteobacteria</taxon>
        <taxon>Acetobacterales</taxon>
        <taxon>Acetobacteraceae</taxon>
        <taxon>Rhodopila</taxon>
    </lineage>
</organism>
<evidence type="ECO:0000313" key="6">
    <source>
        <dbReference type="Proteomes" id="UP000239724"/>
    </source>
</evidence>
<dbReference type="Proteomes" id="UP000239724">
    <property type="component" value="Unassembled WGS sequence"/>
</dbReference>
<evidence type="ECO:0000256" key="3">
    <source>
        <dbReference type="SAM" id="Phobius"/>
    </source>
</evidence>
<dbReference type="EMBL" id="NHRY01000040">
    <property type="protein sequence ID" value="PPQ38466.1"/>
    <property type="molecule type" value="Genomic_DNA"/>
</dbReference>
<comment type="caution">
    <text evidence="5">The sequence shown here is derived from an EMBL/GenBank/DDBJ whole genome shotgun (WGS) entry which is preliminary data.</text>
</comment>
<name>A0A2S6NN69_RHOGL</name>
<proteinExistence type="predicted"/>
<evidence type="ECO:0000259" key="4">
    <source>
        <dbReference type="PROSITE" id="PS50109"/>
    </source>
</evidence>
<dbReference type="InterPro" id="IPR004358">
    <property type="entry name" value="Sig_transdc_His_kin-like_C"/>
</dbReference>
<dbReference type="InterPro" id="IPR003594">
    <property type="entry name" value="HATPase_dom"/>
</dbReference>
<dbReference type="InterPro" id="IPR036890">
    <property type="entry name" value="HATPase_C_sf"/>
</dbReference>
<dbReference type="Pfam" id="PF01590">
    <property type="entry name" value="GAF"/>
    <property type="match status" value="1"/>
</dbReference>
<dbReference type="EC" id="2.7.13.3" evidence="2"/>
<dbReference type="AlphaFoldDB" id="A0A2S6NN69"/>
<feature type="transmembrane region" description="Helical" evidence="3">
    <location>
        <begin position="256"/>
        <end position="277"/>
    </location>
</feature>
<comment type="catalytic activity">
    <reaction evidence="1">
        <text>ATP + protein L-histidine = ADP + protein N-phospho-L-histidine.</text>
        <dbReference type="EC" id="2.7.13.3"/>
    </reaction>
</comment>
<dbReference type="PRINTS" id="PR00344">
    <property type="entry name" value="BCTRLSENSOR"/>
</dbReference>
<keyword evidence="3" id="KW-1133">Transmembrane helix</keyword>
<dbReference type="InterPro" id="IPR003018">
    <property type="entry name" value="GAF"/>
</dbReference>
<feature type="domain" description="Histidine kinase" evidence="4">
    <location>
        <begin position="470"/>
        <end position="673"/>
    </location>
</feature>
<evidence type="ECO:0000256" key="1">
    <source>
        <dbReference type="ARBA" id="ARBA00000085"/>
    </source>
</evidence>
<feature type="transmembrane region" description="Helical" evidence="3">
    <location>
        <begin position="226"/>
        <end position="250"/>
    </location>
</feature>
<dbReference type="SMART" id="SM00387">
    <property type="entry name" value="HATPase_c"/>
    <property type="match status" value="1"/>
</dbReference>
<dbReference type="Pfam" id="PF02518">
    <property type="entry name" value="HATPase_c"/>
    <property type="match status" value="1"/>
</dbReference>
<keyword evidence="3" id="KW-0472">Membrane</keyword>
<keyword evidence="3" id="KW-0812">Transmembrane</keyword>
<accession>A0A2S6NN69</accession>
<keyword evidence="6" id="KW-1185">Reference proteome</keyword>
<feature type="transmembrane region" description="Helical" evidence="3">
    <location>
        <begin position="196"/>
        <end position="214"/>
    </location>
</feature>
<reference evidence="5 6" key="1">
    <citation type="journal article" date="2018" name="Arch. Microbiol.">
        <title>New insights into the metabolic potential of the phototrophic purple bacterium Rhodopila globiformis DSM 161(T) from its draft genome sequence and evidence for a vanadium-dependent nitrogenase.</title>
        <authorList>
            <person name="Imhoff J.F."/>
            <person name="Rahn T."/>
            <person name="Kunzel S."/>
            <person name="Neulinger S.C."/>
        </authorList>
    </citation>
    <scope>NUCLEOTIDE SEQUENCE [LARGE SCALE GENOMIC DNA]</scope>
    <source>
        <strain evidence="5 6">DSM 161</strain>
    </source>
</reference>
<dbReference type="InterPro" id="IPR005467">
    <property type="entry name" value="His_kinase_dom"/>
</dbReference>
<sequence>MILAFPAFVALHAACAAAYVLLAALVLMRPPPSRSGAWLILASLASAAWAAAFAVSWHTPIGQLPAWLEVGRSAAWYGFILHLYRQSVGDNDQAMPAYRTMGMLALLVLGGTPLLNWLSDSAGAALASLDIAVRLGFAVGNLLLLENLYFNTPPDSRASVNLLCAGLGGLFLYDMLLYADGVLFHRMSLPLLEARAPVAMLAVPLIALAAARTRRWSIDIHVSRDVVFHSVSLIASGIFLLAVALIGEVFRQQDAGWGEVAEMSMVFGAIMAVVVTVTSESVRSRLRALVAENFFSNRYDYRKAWMRCIDALTAPEAFVALHKRAIRAAAEVVDSPAGALFVRPPQDVAFQWAGSWNLPAVGAPVPPGHPLIPLFGAADRIVRLEDHAGSGAWLPDLPDAWIALPLNHCGALIGFIALAHPRIQFKLDREAYDLLRVIGREVASRVAEQRAMQVLTQTQQLREYSQRFAFVIHDIKNVSGQLSMLLANAEVHADNPEFQRDMLATVRASVGKITRLLSRLEAERQERDHALITPADRLPALVELSRLTGKGQVVLRDHSAGAGAAIDPDAFDAIVTHLLNNAVDASGPAGRVLVELRAETHGLVLDIADTGSGMTPEFVRDTLFSPLRSTKSGGHGIGAYQARELLRQAGGDLLVISHTGTGTVMRVILPALQPDQADIALVAA</sequence>
<dbReference type="InterPro" id="IPR014265">
    <property type="entry name" value="XrtA/PrsK"/>
</dbReference>
<evidence type="ECO:0000313" key="5">
    <source>
        <dbReference type="EMBL" id="PPQ38466.1"/>
    </source>
</evidence>
<dbReference type="GO" id="GO:0005886">
    <property type="term" value="C:plasma membrane"/>
    <property type="evidence" value="ECO:0007669"/>
    <property type="project" value="TreeGrafter"/>
</dbReference>
<gene>
    <name evidence="5" type="ORF">CCS01_02275</name>
</gene>
<dbReference type="PROSITE" id="PS50109">
    <property type="entry name" value="HIS_KIN"/>
    <property type="match status" value="1"/>
</dbReference>
<dbReference type="PANTHER" id="PTHR45569">
    <property type="entry name" value="SENSOR PROTEIN KDPD"/>
    <property type="match status" value="1"/>
</dbReference>
<dbReference type="Gene3D" id="3.30.565.10">
    <property type="entry name" value="Histidine kinase-like ATPase, C-terminal domain"/>
    <property type="match status" value="1"/>
</dbReference>
<feature type="transmembrane region" description="Helical" evidence="3">
    <location>
        <begin position="162"/>
        <end position="184"/>
    </location>
</feature>
<feature type="transmembrane region" description="Helical" evidence="3">
    <location>
        <begin position="131"/>
        <end position="150"/>
    </location>
</feature>
<feature type="transmembrane region" description="Helical" evidence="3">
    <location>
        <begin position="39"/>
        <end position="58"/>
    </location>
</feature>
<feature type="transmembrane region" description="Helical" evidence="3">
    <location>
        <begin position="96"/>
        <end position="119"/>
    </location>
</feature>
<feature type="transmembrane region" description="Helical" evidence="3">
    <location>
        <begin position="6"/>
        <end position="27"/>
    </location>
</feature>
<dbReference type="GO" id="GO:0000155">
    <property type="term" value="F:phosphorelay sensor kinase activity"/>
    <property type="evidence" value="ECO:0007669"/>
    <property type="project" value="TreeGrafter"/>
</dbReference>